<evidence type="ECO:0000313" key="1">
    <source>
        <dbReference type="EMBL" id="AAT43141.1"/>
    </source>
</evidence>
<evidence type="ECO:0000313" key="2">
    <source>
        <dbReference type="Proteomes" id="UP000000438"/>
    </source>
</evidence>
<dbReference type="HOGENOM" id="CLU_114394_0_0_2"/>
<dbReference type="InParanoid" id="Q6L1L1"/>
<proteinExistence type="predicted"/>
<dbReference type="GeneID" id="2845049"/>
<dbReference type="eggNOG" id="arCOG07412">
    <property type="taxonomic scope" value="Archaea"/>
</dbReference>
<organism evidence="1 2">
    <name type="scientific">Picrophilus torridus (strain ATCC 700027 / DSM 9790 / JCM 10055 / NBRC 100828 / KAW 2/3)</name>
    <dbReference type="NCBI Taxonomy" id="1122961"/>
    <lineage>
        <taxon>Archaea</taxon>
        <taxon>Methanobacteriati</taxon>
        <taxon>Thermoplasmatota</taxon>
        <taxon>Thermoplasmata</taxon>
        <taxon>Thermoplasmatales</taxon>
        <taxon>Picrophilaceae</taxon>
        <taxon>Picrophilus</taxon>
    </lineage>
</organism>
<dbReference type="RefSeq" id="WP_011177357.1">
    <property type="nucleotide sequence ID" value="NC_005877.1"/>
</dbReference>
<dbReference type="Proteomes" id="UP000000438">
    <property type="component" value="Chromosome"/>
</dbReference>
<accession>Q6L1L1</accession>
<gene>
    <name evidence="1" type="ordered locus">PTO0556</name>
</gene>
<dbReference type="AlphaFoldDB" id="Q6L1L1"/>
<dbReference type="EMBL" id="AE017261">
    <property type="protein sequence ID" value="AAT43141.1"/>
    <property type="molecule type" value="Genomic_DNA"/>
</dbReference>
<dbReference type="PaxDb" id="263820-PTO0556"/>
<protein>
    <submittedName>
        <fullName evidence="1">Uncharacterized protein</fullName>
    </submittedName>
</protein>
<reference evidence="1 2" key="1">
    <citation type="journal article" date="2004" name="Proc. Natl. Acad. Sci. U.S.A.">
        <title>Genome sequence of Picrophilus torridus and its implications for life around pH 0.</title>
        <authorList>
            <person name="Futterer O."/>
            <person name="Angelov A."/>
            <person name="Liesegang H."/>
            <person name="Gottschalk G."/>
            <person name="Schleper C."/>
            <person name="Schepers B."/>
            <person name="Dock C."/>
            <person name="Antranikian G."/>
            <person name="Liebl W."/>
        </authorList>
    </citation>
    <scope>NUCLEOTIDE SEQUENCE [LARGE SCALE GENOMIC DNA]</scope>
    <source>
        <strain evidence="2">ATCC 700027 / DSM 9790 / JCM 10055 / NBRC 100828</strain>
    </source>
</reference>
<dbReference type="KEGG" id="pto:PTO0556"/>
<dbReference type="STRING" id="263820.PTO0556"/>
<name>Q6L1L1_PICTO</name>
<dbReference type="OrthoDB" id="56235at2157"/>
<sequence>MTLSDYEILYGVNLSRYGEVMTPPPTYIEAVKYADENDIEIEPLDMNEELYEREYSNSIKTFDLIMHSLRKRRIKNKIFRADSAEEFVDLWNSYVDLHGFKRLYMKRLDYIRTGIDNALKNSDKRIMIIIDYDFYKDIRKYYI</sequence>